<dbReference type="Proteomes" id="UP000305067">
    <property type="component" value="Unassembled WGS sequence"/>
</dbReference>
<comment type="similarity">
    <text evidence="2">Belongs to the glycosyl hydrolase 45 (cellulase K) family.</text>
</comment>
<evidence type="ECO:0000313" key="14">
    <source>
        <dbReference type="Proteomes" id="UP000305067"/>
    </source>
</evidence>
<dbReference type="PANTHER" id="PTHR39730:SF1">
    <property type="entry name" value="ENDOGLUCANASE 1"/>
    <property type="match status" value="1"/>
</dbReference>
<feature type="compositionally biased region" description="Polar residues" evidence="10">
    <location>
        <begin position="220"/>
        <end position="242"/>
    </location>
</feature>
<keyword evidence="7" id="KW-0326">Glycosidase</keyword>
<keyword evidence="8" id="KW-0624">Polysaccharide degradation</keyword>
<dbReference type="OrthoDB" id="10035502at2759"/>
<keyword evidence="14" id="KW-1185">Reference proteome</keyword>
<evidence type="ECO:0000256" key="9">
    <source>
        <dbReference type="PROSITE-ProRule" id="PRU10069"/>
    </source>
</evidence>
<evidence type="ECO:0000256" key="5">
    <source>
        <dbReference type="ARBA" id="ARBA00023001"/>
    </source>
</evidence>
<dbReference type="PANTHER" id="PTHR39730">
    <property type="entry name" value="ENDOGLUCANASE 1"/>
    <property type="match status" value="1"/>
</dbReference>
<keyword evidence="4" id="KW-0378">Hydrolase</keyword>
<dbReference type="InterPro" id="IPR000334">
    <property type="entry name" value="Glyco_hydro_45"/>
</dbReference>
<reference evidence="13 14" key="1">
    <citation type="journal article" date="2019" name="Nat. Ecol. Evol.">
        <title>Megaphylogeny resolves global patterns of mushroom evolution.</title>
        <authorList>
            <person name="Varga T."/>
            <person name="Krizsan K."/>
            <person name="Foldi C."/>
            <person name="Dima B."/>
            <person name="Sanchez-Garcia M."/>
            <person name="Sanchez-Ramirez S."/>
            <person name="Szollosi G.J."/>
            <person name="Szarkandi J.G."/>
            <person name="Papp V."/>
            <person name="Albert L."/>
            <person name="Andreopoulos W."/>
            <person name="Angelini C."/>
            <person name="Antonin V."/>
            <person name="Barry K.W."/>
            <person name="Bougher N.L."/>
            <person name="Buchanan P."/>
            <person name="Buyck B."/>
            <person name="Bense V."/>
            <person name="Catcheside P."/>
            <person name="Chovatia M."/>
            <person name="Cooper J."/>
            <person name="Damon W."/>
            <person name="Desjardin D."/>
            <person name="Finy P."/>
            <person name="Geml J."/>
            <person name="Haridas S."/>
            <person name="Hughes K."/>
            <person name="Justo A."/>
            <person name="Karasinski D."/>
            <person name="Kautmanova I."/>
            <person name="Kiss B."/>
            <person name="Kocsube S."/>
            <person name="Kotiranta H."/>
            <person name="LaButti K.M."/>
            <person name="Lechner B.E."/>
            <person name="Liimatainen K."/>
            <person name="Lipzen A."/>
            <person name="Lukacs Z."/>
            <person name="Mihaltcheva S."/>
            <person name="Morgado L.N."/>
            <person name="Niskanen T."/>
            <person name="Noordeloos M.E."/>
            <person name="Ohm R.A."/>
            <person name="Ortiz-Santana B."/>
            <person name="Ovrebo C."/>
            <person name="Racz N."/>
            <person name="Riley R."/>
            <person name="Savchenko A."/>
            <person name="Shiryaev A."/>
            <person name="Soop K."/>
            <person name="Spirin V."/>
            <person name="Szebenyi C."/>
            <person name="Tomsovsky M."/>
            <person name="Tulloss R.E."/>
            <person name="Uehling J."/>
            <person name="Grigoriev I.V."/>
            <person name="Vagvolgyi C."/>
            <person name="Papp T."/>
            <person name="Martin F.M."/>
            <person name="Miettinen O."/>
            <person name="Hibbett D.S."/>
            <person name="Nagy L.G."/>
        </authorList>
    </citation>
    <scope>NUCLEOTIDE SEQUENCE [LARGE SCALE GENOMIC DNA]</scope>
    <source>
        <strain evidence="13 14">CBS 309.79</strain>
    </source>
</reference>
<name>A0A5C3QGN4_9AGAR</name>
<keyword evidence="11" id="KW-0732">Signal</keyword>
<evidence type="ECO:0000256" key="10">
    <source>
        <dbReference type="SAM" id="MobiDB-lite"/>
    </source>
</evidence>
<feature type="signal peptide" evidence="11">
    <location>
        <begin position="1"/>
        <end position="17"/>
    </location>
</feature>
<feature type="active site" description="Nucleophile" evidence="9">
    <location>
        <position position="29"/>
    </location>
</feature>
<evidence type="ECO:0000256" key="7">
    <source>
        <dbReference type="ARBA" id="ARBA00023295"/>
    </source>
</evidence>
<feature type="domain" description="Glycosyl hydrolases family 45 active site" evidence="12">
    <location>
        <begin position="24"/>
        <end position="35"/>
    </location>
</feature>
<dbReference type="Gene3D" id="2.40.40.10">
    <property type="entry name" value="RlpA-like domain"/>
    <property type="match status" value="1"/>
</dbReference>
<dbReference type="EMBL" id="ML178832">
    <property type="protein sequence ID" value="TFK99650.1"/>
    <property type="molecule type" value="Genomic_DNA"/>
</dbReference>
<dbReference type="EC" id="3.2.1.4" evidence="3 9"/>
<evidence type="ECO:0000256" key="4">
    <source>
        <dbReference type="ARBA" id="ARBA00022801"/>
    </source>
</evidence>
<proteinExistence type="inferred from homology"/>
<dbReference type="CDD" id="cd22278">
    <property type="entry name" value="DPBB_GH45_endoglucanase"/>
    <property type="match status" value="1"/>
</dbReference>
<gene>
    <name evidence="13" type="ORF">BDV98DRAFT_605826</name>
</gene>
<feature type="chain" id="PRO_5022663585" description="Cellulase" evidence="11">
    <location>
        <begin position="18"/>
        <end position="242"/>
    </location>
</feature>
<sequence>MMNKLYFLSFLVAAVSAQSGSGKTTRYWDCCKPSCSWSGKADVTSPVRTCNRQGTLLTNPNAVSGCDGGDSFTCTNMSPWAVDNNTAYGFAAVNISGGNEGSWCCQCYELSFTSGPVAGKKMIVQATNTGGDLGHNHFDIMMPGGGLGWFTHGCPAQFGSWNGGAQYGGVALVKGCQWRFDWFQGADNPSVNFKQVTCPTAITNVSGCTRRDAPKAQAPAQGQVSSSTQAPTPSKAPSSCGV</sequence>
<keyword evidence="5" id="KW-0136">Cellulose degradation</keyword>
<evidence type="ECO:0000313" key="13">
    <source>
        <dbReference type="EMBL" id="TFK99650.1"/>
    </source>
</evidence>
<dbReference type="PROSITE" id="PS01140">
    <property type="entry name" value="GLYCOSYL_HYDROL_F45"/>
    <property type="match status" value="1"/>
</dbReference>
<organism evidence="13 14">
    <name type="scientific">Pterulicium gracile</name>
    <dbReference type="NCBI Taxonomy" id="1884261"/>
    <lineage>
        <taxon>Eukaryota</taxon>
        <taxon>Fungi</taxon>
        <taxon>Dikarya</taxon>
        <taxon>Basidiomycota</taxon>
        <taxon>Agaricomycotina</taxon>
        <taxon>Agaricomycetes</taxon>
        <taxon>Agaricomycetidae</taxon>
        <taxon>Agaricales</taxon>
        <taxon>Pleurotineae</taxon>
        <taxon>Pterulaceae</taxon>
        <taxon>Pterulicium</taxon>
    </lineage>
</organism>
<dbReference type="GO" id="GO:0008810">
    <property type="term" value="F:cellulase activity"/>
    <property type="evidence" value="ECO:0007669"/>
    <property type="project" value="UniProtKB-EC"/>
</dbReference>
<evidence type="ECO:0000256" key="11">
    <source>
        <dbReference type="SAM" id="SignalP"/>
    </source>
</evidence>
<dbReference type="Pfam" id="PF02015">
    <property type="entry name" value="Glyco_hydro_45"/>
    <property type="match status" value="1"/>
</dbReference>
<dbReference type="InterPro" id="IPR052288">
    <property type="entry name" value="GH45_Enzymes"/>
</dbReference>
<dbReference type="SUPFAM" id="SSF50685">
    <property type="entry name" value="Barwin-like endoglucanases"/>
    <property type="match status" value="1"/>
</dbReference>
<evidence type="ECO:0000256" key="8">
    <source>
        <dbReference type="ARBA" id="ARBA00023326"/>
    </source>
</evidence>
<accession>A0A5C3QGN4</accession>
<evidence type="ECO:0000256" key="1">
    <source>
        <dbReference type="ARBA" id="ARBA00000966"/>
    </source>
</evidence>
<evidence type="ECO:0000256" key="3">
    <source>
        <dbReference type="ARBA" id="ARBA00012601"/>
    </source>
</evidence>
<evidence type="ECO:0000256" key="2">
    <source>
        <dbReference type="ARBA" id="ARBA00007793"/>
    </source>
</evidence>
<dbReference type="AlphaFoldDB" id="A0A5C3QGN4"/>
<evidence type="ECO:0000259" key="12">
    <source>
        <dbReference type="PROSITE" id="PS01140"/>
    </source>
</evidence>
<evidence type="ECO:0000256" key="6">
    <source>
        <dbReference type="ARBA" id="ARBA00023277"/>
    </source>
</evidence>
<comment type="catalytic activity">
    <reaction evidence="1 9">
        <text>Endohydrolysis of (1-&gt;4)-beta-D-glucosidic linkages in cellulose, lichenin and cereal beta-D-glucans.</text>
        <dbReference type="EC" id="3.2.1.4"/>
    </reaction>
</comment>
<dbReference type="STRING" id="1884261.A0A5C3QGN4"/>
<dbReference type="GO" id="GO:0030245">
    <property type="term" value="P:cellulose catabolic process"/>
    <property type="evidence" value="ECO:0007669"/>
    <property type="project" value="UniProtKB-KW"/>
</dbReference>
<protein>
    <recommendedName>
        <fullName evidence="3 9">Cellulase</fullName>
        <ecNumber evidence="3 9">3.2.1.4</ecNumber>
    </recommendedName>
</protein>
<dbReference type="InterPro" id="IPR036908">
    <property type="entry name" value="RlpA-like_sf"/>
</dbReference>
<keyword evidence="6" id="KW-0119">Carbohydrate metabolism</keyword>
<feature type="region of interest" description="Disordered" evidence="10">
    <location>
        <begin position="212"/>
        <end position="242"/>
    </location>
</feature>